<evidence type="ECO:0000256" key="3">
    <source>
        <dbReference type="ARBA" id="ARBA00023163"/>
    </source>
</evidence>
<dbReference type="SUPFAM" id="SSF46785">
    <property type="entry name" value="Winged helix' DNA-binding domain"/>
    <property type="match status" value="1"/>
</dbReference>
<evidence type="ECO:0000313" key="6">
    <source>
        <dbReference type="EMBL" id="NHO66062.1"/>
    </source>
</evidence>
<dbReference type="InterPro" id="IPR054609">
    <property type="entry name" value="PF0864-like_C"/>
</dbReference>
<accession>A0A9E5K075</accession>
<dbReference type="CDD" id="cd00090">
    <property type="entry name" value="HTH_ARSR"/>
    <property type="match status" value="1"/>
</dbReference>
<dbReference type="GO" id="GO:0006355">
    <property type="term" value="P:regulation of DNA-templated transcription"/>
    <property type="evidence" value="ECO:0007669"/>
    <property type="project" value="UniProtKB-ARBA"/>
</dbReference>
<dbReference type="SUPFAM" id="SSF54909">
    <property type="entry name" value="Dimeric alpha+beta barrel"/>
    <property type="match status" value="1"/>
</dbReference>
<sequence>MTTYQMDDVDRKILEFLSRDARISNREIAQALGIVEGTVRGRIRRLQQENIISIMPVTTVAYHQSCFVAFMGIRADLATARETAEALSKLSFVRFVSTTLGRYEILATGLFSSGEELVELVNQHVVTMPGVRHVETSLGVKTLKYDYRWGRILPKDKMIKPQALTSVDQPNDAPSEGKRTVKKKASKSKAI</sequence>
<dbReference type="PANTHER" id="PTHR30154">
    <property type="entry name" value="LEUCINE-RESPONSIVE REGULATORY PROTEIN"/>
    <property type="match status" value="1"/>
</dbReference>
<organism evidence="6 7">
    <name type="scientific">Pseudomaricurvus hydrocarbonicus</name>
    <dbReference type="NCBI Taxonomy" id="1470433"/>
    <lineage>
        <taxon>Bacteria</taxon>
        <taxon>Pseudomonadati</taxon>
        <taxon>Pseudomonadota</taxon>
        <taxon>Gammaproteobacteria</taxon>
        <taxon>Cellvibrionales</taxon>
        <taxon>Cellvibrionaceae</taxon>
        <taxon>Pseudomaricurvus</taxon>
    </lineage>
</organism>
<dbReference type="Gene3D" id="3.30.70.920">
    <property type="match status" value="1"/>
</dbReference>
<feature type="domain" description="HTH asnC-type" evidence="5">
    <location>
        <begin position="6"/>
        <end position="52"/>
    </location>
</feature>
<evidence type="ECO:0000313" key="7">
    <source>
        <dbReference type="Proteomes" id="UP000787472"/>
    </source>
</evidence>
<dbReference type="PRINTS" id="PR00033">
    <property type="entry name" value="HTHASNC"/>
</dbReference>
<keyword evidence="3" id="KW-0804">Transcription</keyword>
<dbReference type="Proteomes" id="UP000787472">
    <property type="component" value="Unassembled WGS sequence"/>
</dbReference>
<keyword evidence="2" id="KW-0238">DNA-binding</keyword>
<dbReference type="GO" id="GO:0043565">
    <property type="term" value="F:sequence-specific DNA binding"/>
    <property type="evidence" value="ECO:0007669"/>
    <property type="project" value="InterPro"/>
</dbReference>
<dbReference type="InterPro" id="IPR019888">
    <property type="entry name" value="Tscrpt_reg_AsnC-like"/>
</dbReference>
<keyword evidence="1" id="KW-0805">Transcription regulation</keyword>
<dbReference type="InterPro" id="IPR036388">
    <property type="entry name" value="WH-like_DNA-bd_sf"/>
</dbReference>
<dbReference type="RefSeq" id="WP_167186209.1">
    <property type="nucleotide sequence ID" value="NZ_JAAONZ010000007.1"/>
</dbReference>
<keyword evidence="7" id="KW-1185">Reference proteome</keyword>
<dbReference type="PANTHER" id="PTHR30154:SF34">
    <property type="entry name" value="TRANSCRIPTIONAL REGULATOR AZLB"/>
    <property type="match status" value="1"/>
</dbReference>
<dbReference type="AlphaFoldDB" id="A0A9E5K075"/>
<dbReference type="InterPro" id="IPR011991">
    <property type="entry name" value="ArsR-like_HTH"/>
</dbReference>
<dbReference type="InterPro" id="IPR011008">
    <property type="entry name" value="Dimeric_a/b-barrel"/>
</dbReference>
<name>A0A9E5K075_9GAMM</name>
<comment type="caution">
    <text evidence="6">The sequence shown here is derived from an EMBL/GenBank/DDBJ whole genome shotgun (WGS) entry which is preliminary data.</text>
</comment>
<dbReference type="GO" id="GO:0043200">
    <property type="term" value="P:response to amino acid"/>
    <property type="evidence" value="ECO:0007669"/>
    <property type="project" value="TreeGrafter"/>
</dbReference>
<evidence type="ECO:0000259" key="5">
    <source>
        <dbReference type="PROSITE" id="PS50956"/>
    </source>
</evidence>
<dbReference type="Pfam" id="PF22482">
    <property type="entry name" value="AsnC_trans_reg_3"/>
    <property type="match status" value="1"/>
</dbReference>
<gene>
    <name evidence="6" type="ORF">G8770_10950</name>
</gene>
<dbReference type="EMBL" id="JAAONZ010000007">
    <property type="protein sequence ID" value="NHO66062.1"/>
    <property type="molecule type" value="Genomic_DNA"/>
</dbReference>
<dbReference type="GO" id="GO:0005829">
    <property type="term" value="C:cytosol"/>
    <property type="evidence" value="ECO:0007669"/>
    <property type="project" value="TreeGrafter"/>
</dbReference>
<dbReference type="PROSITE" id="PS50956">
    <property type="entry name" value="HTH_ASNC_2"/>
    <property type="match status" value="1"/>
</dbReference>
<dbReference type="InterPro" id="IPR000485">
    <property type="entry name" value="AsnC-type_HTH_dom"/>
</dbReference>
<evidence type="ECO:0000256" key="1">
    <source>
        <dbReference type="ARBA" id="ARBA00023015"/>
    </source>
</evidence>
<dbReference type="Gene3D" id="1.10.10.10">
    <property type="entry name" value="Winged helix-like DNA-binding domain superfamily/Winged helix DNA-binding domain"/>
    <property type="match status" value="1"/>
</dbReference>
<dbReference type="Pfam" id="PF13404">
    <property type="entry name" value="HTH_AsnC-type"/>
    <property type="match status" value="1"/>
</dbReference>
<feature type="compositionally biased region" description="Basic residues" evidence="4">
    <location>
        <begin position="180"/>
        <end position="191"/>
    </location>
</feature>
<dbReference type="InterPro" id="IPR036390">
    <property type="entry name" value="WH_DNA-bd_sf"/>
</dbReference>
<reference evidence="6" key="1">
    <citation type="submission" date="2020-03" db="EMBL/GenBank/DDBJ databases">
        <authorList>
            <person name="Guo F."/>
        </authorList>
    </citation>
    <scope>NUCLEOTIDE SEQUENCE</scope>
    <source>
        <strain evidence="6">JCM 30134</strain>
    </source>
</reference>
<dbReference type="SMART" id="SM00344">
    <property type="entry name" value="HTH_ASNC"/>
    <property type="match status" value="1"/>
</dbReference>
<evidence type="ECO:0000256" key="4">
    <source>
        <dbReference type="SAM" id="MobiDB-lite"/>
    </source>
</evidence>
<protein>
    <submittedName>
        <fullName evidence="6">Lrp/AsnC family transcriptional regulator</fullName>
    </submittedName>
</protein>
<feature type="region of interest" description="Disordered" evidence="4">
    <location>
        <begin position="162"/>
        <end position="191"/>
    </location>
</feature>
<evidence type="ECO:0000256" key="2">
    <source>
        <dbReference type="ARBA" id="ARBA00023125"/>
    </source>
</evidence>
<proteinExistence type="predicted"/>